<name>A0A1B8ZBP0_9FLAO</name>
<dbReference type="GO" id="GO:0009295">
    <property type="term" value="C:nucleoid"/>
    <property type="evidence" value="ECO:0007669"/>
    <property type="project" value="InterPro"/>
</dbReference>
<evidence type="ECO:0000313" key="1">
    <source>
        <dbReference type="EMBL" id="OCA68907.1"/>
    </source>
</evidence>
<proteinExistence type="predicted"/>
<dbReference type="AlphaFoldDB" id="A0A1B8ZBP0"/>
<dbReference type="Proteomes" id="UP000092651">
    <property type="component" value="Unassembled WGS sequence"/>
</dbReference>
<evidence type="ECO:0000313" key="2">
    <source>
        <dbReference type="Proteomes" id="UP000092651"/>
    </source>
</evidence>
<gene>
    <name evidence="1" type="ORF">BBI01_16960</name>
</gene>
<keyword evidence="2" id="KW-1185">Reference proteome</keyword>
<protein>
    <recommendedName>
        <fullName evidence="3">Nucleoid-associated protein</fullName>
    </recommendedName>
</protein>
<dbReference type="InterPro" id="IPR007358">
    <property type="entry name" value="Nucleoid_associated_NdpA"/>
</dbReference>
<dbReference type="EMBL" id="MAYH01000048">
    <property type="protein sequence ID" value="OCA68907.1"/>
    <property type="molecule type" value="Genomic_DNA"/>
</dbReference>
<comment type="caution">
    <text evidence="1">The sequence shown here is derived from an EMBL/GenBank/DDBJ whole genome shotgun (WGS) entry which is preliminary data.</text>
</comment>
<dbReference type="Pfam" id="PF04245">
    <property type="entry name" value="NA37"/>
    <property type="match status" value="1"/>
</dbReference>
<dbReference type="OrthoDB" id="9153118at2"/>
<sequence length="348" mass="40754">MIQFDTLKIRSLAVHQVGNKILDEGVEFSSTLANIEDDDLLSLIKRYFLSSFSGNEIFNFYNSVGLEQNEIYAIASRIFSNELDYFEQTKLIAQHLYDNSNHPKIKKGELYIAYFDDLVYKDELVEAIGIFKAETKENYIKSNVRSSNAKIISYDEGTNVNKLDKGCIILNCDKQSGYKVCIIDNLGKSTETVYWKENFLSVKTINNEYQQTNQFLGIAKQFVTKQLDEDFTLSKADKIDFLNRSVDYFKKNESFDKQQFEDEVFGQDNIIESFRKFDENYRQENKIELADNFEISSQAVKKQARVFKNVLKLDKNFHIYIHGNRELIEQGIDENGRKYYKIYYEEET</sequence>
<organism evidence="1 2">
    <name type="scientific">Chryseobacterium artocarpi</name>
    <dbReference type="NCBI Taxonomy" id="1414727"/>
    <lineage>
        <taxon>Bacteria</taxon>
        <taxon>Pseudomonadati</taxon>
        <taxon>Bacteroidota</taxon>
        <taxon>Flavobacteriia</taxon>
        <taxon>Flavobacteriales</taxon>
        <taxon>Weeksellaceae</taxon>
        <taxon>Chryseobacterium group</taxon>
        <taxon>Chryseobacterium</taxon>
    </lineage>
</organism>
<evidence type="ECO:0008006" key="3">
    <source>
        <dbReference type="Google" id="ProtNLM"/>
    </source>
</evidence>
<dbReference type="RefSeq" id="WP_065396007.1">
    <property type="nucleotide sequence ID" value="NZ_MAYH01000048.1"/>
</dbReference>
<accession>A0A1B8ZBP0</accession>
<reference evidence="1 2" key="1">
    <citation type="submission" date="2016-07" db="EMBL/GenBank/DDBJ databases">
        <authorList>
            <person name="Jeong J.-J."/>
            <person name="Kim D.W."/>
            <person name="Sang M.K."/>
            <person name="Choi I.-G."/>
            <person name="Kim K.D."/>
        </authorList>
    </citation>
    <scope>NUCLEOTIDE SEQUENCE [LARGE SCALE GENOMIC DNA]</scope>
    <source>
        <strain evidence="1 2">UTM-3</strain>
    </source>
</reference>